<keyword evidence="4" id="KW-1185">Reference proteome</keyword>
<dbReference type="SMART" id="SM00271">
    <property type="entry name" value="DnaJ"/>
    <property type="match status" value="1"/>
</dbReference>
<dbReference type="PANTHER" id="PTHR45376:SF5">
    <property type="entry name" value="CHAPERONE DNAJ-DOMAIN SUPERFAMILY PROTEIN"/>
    <property type="match status" value="1"/>
</dbReference>
<dbReference type="SUPFAM" id="SSF46565">
    <property type="entry name" value="Chaperone J-domain"/>
    <property type="match status" value="1"/>
</dbReference>
<dbReference type="Gene3D" id="1.10.287.110">
    <property type="entry name" value="DnaJ domain"/>
    <property type="match status" value="1"/>
</dbReference>
<sequence length="307" mass="35208">MPISLAVWKIRIDFEISYSLVVLGDVASTAPVLPGLTILLPRPWFLVCRGHLTSLPLRGLPVNLATRFAWFHSTPTSCEKWKNKWTFDVKSSQQPSKNYIRYATRQKRAETKKALKNLLFNSGSSKNFFQNIQNENDSGSSPQKHRSRSSRHAEKSHHKKTKRKFKRESFSEDDDNNPESIFRATFGKRWYTWSFDSCRNSSFKDSESGFEWTEQSSWKDKSKRWENSSDVESDDESCTIGSYSDRTILDLPPTGPLKTEDVKKAFHLSALKWHPDKHEGPSQAMAAEKFKLCVNAYKSLCNALSPA</sequence>
<dbReference type="Proteomes" id="UP001054821">
    <property type="component" value="Chromosome 6"/>
</dbReference>
<dbReference type="PROSITE" id="PS50076">
    <property type="entry name" value="DNAJ_2"/>
    <property type="match status" value="1"/>
</dbReference>
<comment type="caution">
    <text evidence="3">The sequence shown here is derived from an EMBL/GenBank/DDBJ whole genome shotgun (WGS) entry which is preliminary data.</text>
</comment>
<gene>
    <name evidence="3" type="ORF">L3X38_032928</name>
</gene>
<feature type="compositionally biased region" description="Polar residues" evidence="1">
    <location>
        <begin position="131"/>
        <end position="142"/>
    </location>
</feature>
<dbReference type="Pfam" id="PF00226">
    <property type="entry name" value="DnaJ"/>
    <property type="match status" value="1"/>
</dbReference>
<evidence type="ECO:0000313" key="3">
    <source>
        <dbReference type="EMBL" id="KAI5323855.1"/>
    </source>
</evidence>
<dbReference type="CDD" id="cd06257">
    <property type="entry name" value="DnaJ"/>
    <property type="match status" value="1"/>
</dbReference>
<reference evidence="3 4" key="1">
    <citation type="journal article" date="2022" name="G3 (Bethesda)">
        <title>Whole-genome sequence and methylome profiling of the almond [Prunus dulcis (Mill.) D.A. Webb] cultivar 'Nonpareil'.</title>
        <authorList>
            <person name="D'Amico-Willman K.M."/>
            <person name="Ouma W.Z."/>
            <person name="Meulia T."/>
            <person name="Sideli G.M."/>
            <person name="Gradziel T.M."/>
            <person name="Fresnedo-Ramirez J."/>
        </authorList>
    </citation>
    <scope>NUCLEOTIDE SEQUENCE [LARGE SCALE GENOMIC DNA]</scope>
    <source>
        <strain evidence="3">Clone GOH B32 T37-40</strain>
    </source>
</reference>
<proteinExistence type="predicted"/>
<feature type="compositionally biased region" description="Basic residues" evidence="1">
    <location>
        <begin position="143"/>
        <end position="166"/>
    </location>
</feature>
<feature type="domain" description="J" evidence="2">
    <location>
        <begin position="244"/>
        <end position="305"/>
    </location>
</feature>
<evidence type="ECO:0000259" key="2">
    <source>
        <dbReference type="PROSITE" id="PS50076"/>
    </source>
</evidence>
<organism evidence="3 4">
    <name type="scientific">Prunus dulcis</name>
    <name type="common">Almond</name>
    <name type="synonym">Amygdalus dulcis</name>
    <dbReference type="NCBI Taxonomy" id="3755"/>
    <lineage>
        <taxon>Eukaryota</taxon>
        <taxon>Viridiplantae</taxon>
        <taxon>Streptophyta</taxon>
        <taxon>Embryophyta</taxon>
        <taxon>Tracheophyta</taxon>
        <taxon>Spermatophyta</taxon>
        <taxon>Magnoliopsida</taxon>
        <taxon>eudicotyledons</taxon>
        <taxon>Gunneridae</taxon>
        <taxon>Pentapetalae</taxon>
        <taxon>rosids</taxon>
        <taxon>fabids</taxon>
        <taxon>Rosales</taxon>
        <taxon>Rosaceae</taxon>
        <taxon>Amygdaloideae</taxon>
        <taxon>Amygdaleae</taxon>
        <taxon>Prunus</taxon>
    </lineage>
</organism>
<evidence type="ECO:0000256" key="1">
    <source>
        <dbReference type="SAM" id="MobiDB-lite"/>
    </source>
</evidence>
<accession>A0AAD4VF10</accession>
<feature type="region of interest" description="Disordered" evidence="1">
    <location>
        <begin position="131"/>
        <end position="178"/>
    </location>
</feature>
<evidence type="ECO:0000313" key="4">
    <source>
        <dbReference type="Proteomes" id="UP001054821"/>
    </source>
</evidence>
<dbReference type="InterPro" id="IPR036869">
    <property type="entry name" value="J_dom_sf"/>
</dbReference>
<dbReference type="InterPro" id="IPR001623">
    <property type="entry name" value="DnaJ_domain"/>
</dbReference>
<dbReference type="EMBL" id="JAJFAZ020000006">
    <property type="protein sequence ID" value="KAI5323855.1"/>
    <property type="molecule type" value="Genomic_DNA"/>
</dbReference>
<dbReference type="PANTHER" id="PTHR45376">
    <property type="entry name" value="CHAPERONE DNAJ-DOMAIN SUPERFAMILY PROTEIN-RELATED"/>
    <property type="match status" value="1"/>
</dbReference>
<protein>
    <recommendedName>
        <fullName evidence="2">J domain-containing protein</fullName>
    </recommendedName>
</protein>
<name>A0AAD4VF10_PRUDU</name>
<dbReference type="AlphaFoldDB" id="A0AAD4VF10"/>